<feature type="region of interest" description="Disordered" evidence="1">
    <location>
        <begin position="28"/>
        <end position="80"/>
    </location>
</feature>
<proteinExistence type="predicted"/>
<dbReference type="Proteomes" id="UP000008144">
    <property type="component" value="Chromosome 9"/>
</dbReference>
<feature type="compositionally biased region" description="Acidic residues" evidence="1">
    <location>
        <begin position="65"/>
        <end position="79"/>
    </location>
</feature>
<feature type="region of interest" description="Disordered" evidence="1">
    <location>
        <begin position="166"/>
        <end position="204"/>
    </location>
</feature>
<name>F6RA49_CIOIN</name>
<organism evidence="2 3">
    <name type="scientific">Ciona intestinalis</name>
    <name type="common">Transparent sea squirt</name>
    <name type="synonym">Ascidia intestinalis</name>
    <dbReference type="NCBI Taxonomy" id="7719"/>
    <lineage>
        <taxon>Eukaryota</taxon>
        <taxon>Metazoa</taxon>
        <taxon>Chordata</taxon>
        <taxon>Tunicata</taxon>
        <taxon>Ascidiacea</taxon>
        <taxon>Phlebobranchia</taxon>
        <taxon>Cionidae</taxon>
        <taxon>Ciona</taxon>
    </lineage>
</organism>
<reference evidence="2" key="3">
    <citation type="submission" date="2025-08" db="UniProtKB">
        <authorList>
            <consortium name="Ensembl"/>
        </authorList>
    </citation>
    <scope>IDENTIFICATION</scope>
</reference>
<evidence type="ECO:0000313" key="2">
    <source>
        <dbReference type="Ensembl" id="ENSCINP00000020040.3"/>
    </source>
</evidence>
<feature type="compositionally biased region" description="Polar residues" evidence="1">
    <location>
        <begin position="192"/>
        <end position="203"/>
    </location>
</feature>
<dbReference type="Ensembl" id="ENSCINT00000020040.3">
    <property type="protein sequence ID" value="ENSCINP00000020040.3"/>
    <property type="gene ID" value="ENSCING00000009920.3"/>
</dbReference>
<dbReference type="EMBL" id="EAAA01002981">
    <property type="status" value="NOT_ANNOTATED_CDS"/>
    <property type="molecule type" value="Genomic_DNA"/>
</dbReference>
<dbReference type="AlphaFoldDB" id="F6RA49"/>
<evidence type="ECO:0000256" key="1">
    <source>
        <dbReference type="SAM" id="MobiDB-lite"/>
    </source>
</evidence>
<reference evidence="2" key="2">
    <citation type="journal article" date="2008" name="Genome Biol.">
        <title>Improved genome assembly and evidence-based global gene model set for the chordate Ciona intestinalis: new insight into intron and operon populations.</title>
        <authorList>
            <person name="Satou Y."/>
            <person name="Mineta K."/>
            <person name="Ogasawara M."/>
            <person name="Sasakura Y."/>
            <person name="Shoguchi E."/>
            <person name="Ueno K."/>
            <person name="Yamada L."/>
            <person name="Matsumoto J."/>
            <person name="Wasserscheid J."/>
            <person name="Dewar K."/>
            <person name="Wiley G.B."/>
            <person name="Macmil S.L."/>
            <person name="Roe B.A."/>
            <person name="Zeller R.W."/>
            <person name="Hastings K.E."/>
            <person name="Lemaire P."/>
            <person name="Lindquist E."/>
            <person name="Endo T."/>
            <person name="Hotta K."/>
            <person name="Inaba K."/>
        </authorList>
    </citation>
    <scope>NUCLEOTIDE SEQUENCE [LARGE SCALE GENOMIC DNA]</scope>
    <source>
        <strain evidence="2">wild type</strain>
    </source>
</reference>
<accession>F6RA49</accession>
<feature type="region of interest" description="Disordered" evidence="1">
    <location>
        <begin position="217"/>
        <end position="245"/>
    </location>
</feature>
<sequence length="245" mass="27972">MLPNTHLKHCSALTQGMGSDEHAVTLQKHASVVNETRKSKRKPRSRKRKQPKGHTSFLHTFLSELDTDDATDSDTESENNDILNENLNDVEKLEHGPFINQGTLQMVESTDSMMNQPAIECVTPAMVKRDKVSEAMDLICGDFSRVYLVPQKLSVRQRMINQSIDESNQQLHHKKKEKSFDPPTSRPVSARSVDSQTTETTAFEQYISDPENLKVSEEYKAKEEEEKTSGLRKSYKRMTRRLSAY</sequence>
<feature type="compositionally biased region" description="Basic residues" evidence="1">
    <location>
        <begin position="38"/>
        <end position="52"/>
    </location>
</feature>
<evidence type="ECO:0000313" key="3">
    <source>
        <dbReference type="Proteomes" id="UP000008144"/>
    </source>
</evidence>
<dbReference type="HOGENOM" id="CLU_1133249_0_0_1"/>
<feature type="compositionally biased region" description="Basic and acidic residues" evidence="1">
    <location>
        <begin position="217"/>
        <end position="229"/>
    </location>
</feature>
<reference evidence="2" key="4">
    <citation type="submission" date="2025-09" db="UniProtKB">
        <authorList>
            <consortium name="Ensembl"/>
        </authorList>
    </citation>
    <scope>IDENTIFICATION</scope>
</reference>
<reference evidence="3" key="1">
    <citation type="journal article" date="2002" name="Science">
        <title>The draft genome of Ciona intestinalis: insights into chordate and vertebrate origins.</title>
        <authorList>
            <person name="Dehal P."/>
            <person name="Satou Y."/>
            <person name="Campbell R.K."/>
            <person name="Chapman J."/>
            <person name="Degnan B."/>
            <person name="De Tomaso A."/>
            <person name="Davidson B."/>
            <person name="Di Gregorio A."/>
            <person name="Gelpke M."/>
            <person name="Goodstein D.M."/>
            <person name="Harafuji N."/>
            <person name="Hastings K.E."/>
            <person name="Ho I."/>
            <person name="Hotta K."/>
            <person name="Huang W."/>
            <person name="Kawashima T."/>
            <person name="Lemaire P."/>
            <person name="Martinez D."/>
            <person name="Meinertzhagen I.A."/>
            <person name="Necula S."/>
            <person name="Nonaka M."/>
            <person name="Putnam N."/>
            <person name="Rash S."/>
            <person name="Saiga H."/>
            <person name="Satake M."/>
            <person name="Terry A."/>
            <person name="Yamada L."/>
            <person name="Wang H.G."/>
            <person name="Awazu S."/>
            <person name="Azumi K."/>
            <person name="Boore J."/>
            <person name="Branno M."/>
            <person name="Chin-Bow S."/>
            <person name="DeSantis R."/>
            <person name="Doyle S."/>
            <person name="Francino P."/>
            <person name="Keys D.N."/>
            <person name="Haga S."/>
            <person name="Hayashi H."/>
            <person name="Hino K."/>
            <person name="Imai K.S."/>
            <person name="Inaba K."/>
            <person name="Kano S."/>
            <person name="Kobayashi K."/>
            <person name="Kobayashi M."/>
            <person name="Lee B.I."/>
            <person name="Makabe K.W."/>
            <person name="Manohar C."/>
            <person name="Matassi G."/>
            <person name="Medina M."/>
            <person name="Mochizuki Y."/>
            <person name="Mount S."/>
            <person name="Morishita T."/>
            <person name="Miura S."/>
            <person name="Nakayama A."/>
            <person name="Nishizaka S."/>
            <person name="Nomoto H."/>
            <person name="Ohta F."/>
            <person name="Oishi K."/>
            <person name="Rigoutsos I."/>
            <person name="Sano M."/>
            <person name="Sasaki A."/>
            <person name="Sasakura Y."/>
            <person name="Shoguchi E."/>
            <person name="Shin-i T."/>
            <person name="Spagnuolo A."/>
            <person name="Stainier D."/>
            <person name="Suzuki M.M."/>
            <person name="Tassy O."/>
            <person name="Takatori N."/>
            <person name="Tokuoka M."/>
            <person name="Yagi K."/>
            <person name="Yoshizaki F."/>
            <person name="Wada S."/>
            <person name="Zhang C."/>
            <person name="Hyatt P.D."/>
            <person name="Larimer F."/>
            <person name="Detter C."/>
            <person name="Doggett N."/>
            <person name="Glavina T."/>
            <person name="Hawkins T."/>
            <person name="Richardson P."/>
            <person name="Lucas S."/>
            <person name="Kohara Y."/>
            <person name="Levine M."/>
            <person name="Satoh N."/>
            <person name="Rokhsar D.S."/>
        </authorList>
    </citation>
    <scope>NUCLEOTIDE SEQUENCE [LARGE SCALE GENOMIC DNA]</scope>
</reference>
<feature type="compositionally biased region" description="Basic residues" evidence="1">
    <location>
        <begin position="233"/>
        <end position="245"/>
    </location>
</feature>
<protein>
    <submittedName>
        <fullName evidence="2">Uncharacterized protein</fullName>
    </submittedName>
</protein>
<dbReference type="InParanoid" id="F6RA49"/>
<keyword evidence="3" id="KW-1185">Reference proteome</keyword>